<reference evidence="2 3" key="1">
    <citation type="submission" date="2024-01" db="EMBL/GenBank/DDBJ databases">
        <title>A draft genome for a cacao thread blight-causing isolate of Paramarasmius palmivorus.</title>
        <authorList>
            <person name="Baruah I.K."/>
            <person name="Bukari Y."/>
            <person name="Amoako-Attah I."/>
            <person name="Meinhardt L.W."/>
            <person name="Bailey B.A."/>
            <person name="Cohen S.P."/>
        </authorList>
    </citation>
    <scope>NUCLEOTIDE SEQUENCE [LARGE SCALE GENOMIC DNA]</scope>
    <source>
        <strain evidence="2 3">GH-12</strain>
    </source>
</reference>
<dbReference type="Proteomes" id="UP001383192">
    <property type="component" value="Unassembled WGS sequence"/>
</dbReference>
<keyword evidence="3" id="KW-1185">Reference proteome</keyword>
<dbReference type="Gene3D" id="1.50.10.20">
    <property type="match status" value="1"/>
</dbReference>
<evidence type="ECO:0000313" key="3">
    <source>
        <dbReference type="Proteomes" id="UP001383192"/>
    </source>
</evidence>
<dbReference type="EMBL" id="JAYKXP010000033">
    <property type="protein sequence ID" value="KAK7041629.1"/>
    <property type="molecule type" value="Genomic_DNA"/>
</dbReference>
<organism evidence="2 3">
    <name type="scientific">Paramarasmius palmivorus</name>
    <dbReference type="NCBI Taxonomy" id="297713"/>
    <lineage>
        <taxon>Eukaryota</taxon>
        <taxon>Fungi</taxon>
        <taxon>Dikarya</taxon>
        <taxon>Basidiomycota</taxon>
        <taxon>Agaricomycotina</taxon>
        <taxon>Agaricomycetes</taxon>
        <taxon>Agaricomycetidae</taxon>
        <taxon>Agaricales</taxon>
        <taxon>Marasmiineae</taxon>
        <taxon>Marasmiaceae</taxon>
        <taxon>Paramarasmius</taxon>
    </lineage>
</organism>
<feature type="compositionally biased region" description="Polar residues" evidence="1">
    <location>
        <begin position="284"/>
        <end position="294"/>
    </location>
</feature>
<name>A0AAW0CR98_9AGAR</name>
<sequence length="400" mass="43339">MSSYGYAAARAFSTYRDRAFLYAAQRTWSIAQLYTVSELGVSVVRVSTKGTEFNKGCFESSWAGATFMGDQTTNVQDTYISGQTTGSFILLSALLAETTSSKIYSDAALLSIQFVHNKLYRDNVMSSDAPSATSKLCNLRVFEGPAGTGLLIESLAILGTTRPNTSLTDMLENTVLAALQKPEWQGADGISSWGGKKDGNQYIVRGLAAAYSRNASTEAFRNYIKDYLSVQYNALMNQATYNGTDVYGESWIGPPLAGLSGSGQTGAVTALIGGLRIFNNESVTRDSPQGTPQSAPALGSNIPVRGREKQNANITIPEPYTIESLSVRDTIPRKFRRIISEETVASADPEMHEDRIIPGLGNKISNAELYRLPSEWLQSSRWNETDPPPAYPQSAAGSHV</sequence>
<protein>
    <recommendedName>
        <fullName evidence="4">Glycoside hydrolase family 76 protein</fullName>
    </recommendedName>
</protein>
<evidence type="ECO:0000256" key="1">
    <source>
        <dbReference type="SAM" id="MobiDB-lite"/>
    </source>
</evidence>
<feature type="region of interest" description="Disordered" evidence="1">
    <location>
        <begin position="284"/>
        <end position="303"/>
    </location>
</feature>
<gene>
    <name evidence="2" type="ORF">VNI00_009224</name>
</gene>
<evidence type="ECO:0000313" key="2">
    <source>
        <dbReference type="EMBL" id="KAK7041629.1"/>
    </source>
</evidence>
<accession>A0AAW0CR98</accession>
<comment type="caution">
    <text evidence="2">The sequence shown here is derived from an EMBL/GenBank/DDBJ whole genome shotgun (WGS) entry which is preliminary data.</text>
</comment>
<evidence type="ECO:0008006" key="4">
    <source>
        <dbReference type="Google" id="ProtNLM"/>
    </source>
</evidence>
<feature type="region of interest" description="Disordered" evidence="1">
    <location>
        <begin position="380"/>
        <end position="400"/>
    </location>
</feature>
<dbReference type="AlphaFoldDB" id="A0AAW0CR98"/>
<proteinExistence type="predicted"/>